<keyword evidence="2" id="KW-1185">Reference proteome</keyword>
<comment type="caution">
    <text evidence="1">The sequence shown here is derived from an EMBL/GenBank/DDBJ whole genome shotgun (WGS) entry which is preliminary data.</text>
</comment>
<organism evidence="1 2">
    <name type="scientific">Entomophthora muscae</name>
    <dbReference type="NCBI Taxonomy" id="34485"/>
    <lineage>
        <taxon>Eukaryota</taxon>
        <taxon>Fungi</taxon>
        <taxon>Fungi incertae sedis</taxon>
        <taxon>Zoopagomycota</taxon>
        <taxon>Entomophthoromycotina</taxon>
        <taxon>Entomophthoromycetes</taxon>
        <taxon>Entomophthorales</taxon>
        <taxon>Entomophthoraceae</taxon>
        <taxon>Entomophthora</taxon>
    </lineage>
</organism>
<name>A0ACC2S3U1_9FUNG</name>
<dbReference type="EMBL" id="QTSX02005843">
    <property type="protein sequence ID" value="KAJ9056954.1"/>
    <property type="molecule type" value="Genomic_DNA"/>
</dbReference>
<gene>
    <name evidence="1" type="primary">PEX2</name>
    <name evidence="1" type="ORF">DSO57_1027149</name>
</gene>
<dbReference type="Proteomes" id="UP001165960">
    <property type="component" value="Unassembled WGS sequence"/>
</dbReference>
<accession>A0ACC2S3U1</accession>
<reference evidence="1" key="1">
    <citation type="submission" date="2022-04" db="EMBL/GenBank/DDBJ databases">
        <title>Genome of the entomopathogenic fungus Entomophthora muscae.</title>
        <authorList>
            <person name="Elya C."/>
            <person name="Lovett B.R."/>
            <person name="Lee E."/>
            <person name="Macias A.M."/>
            <person name="Hajek A.E."/>
            <person name="De Bivort B.L."/>
            <person name="Kasson M.T."/>
            <person name="De Fine Licht H.H."/>
            <person name="Stajich J.E."/>
        </authorList>
    </citation>
    <scope>NUCLEOTIDE SEQUENCE</scope>
    <source>
        <strain evidence="1">Berkeley</strain>
    </source>
</reference>
<evidence type="ECO:0000313" key="2">
    <source>
        <dbReference type="Proteomes" id="UP001165960"/>
    </source>
</evidence>
<proteinExistence type="predicted"/>
<evidence type="ECO:0000313" key="1">
    <source>
        <dbReference type="EMBL" id="KAJ9056954.1"/>
    </source>
</evidence>
<sequence length="391" mass="44099">MVVGGGGSQGTSNPITKLIDKSKFWLQSSEPGVELGSVVEYKNEESPISLKVSRVSQLDAELLDRELCDILKSKLFLGLSYFKTDIKANFEPELNALLQLVLYRFSIWSPSYASYGSQLQNLRFRDESGGDLYTSRTNNPRQRQLLLYGLFMIGGQYLWARWHRWGVGGGWGNISYQDDWRGKVYTWVTRLEKYSKLLTLLNYIVFLCNGRYRGITERVLGLRLVNGSSNGPRQLNYEFLNRQLVWDGLTEFLLFVAPLINLERMGKYVRQLGTRLAGGNNLDGDYSEEHQKVLAELPTTTCAFCYYHCHLSPESSPDPYSTDPASETGNDPRFMGSSDCRAQIPHVADCGHVFCYLCLETAILTDTGSTSCPRCGLAIHSSTRYLEKASS</sequence>
<protein>
    <submittedName>
        <fullName evidence="1">Peroxisome assembly protein (Peroxin-2)</fullName>
    </submittedName>
</protein>